<reference evidence="1" key="1">
    <citation type="submission" date="2023-03" db="EMBL/GenBank/DDBJ databases">
        <title>Massive genome expansion in bonnet fungi (Mycena s.s.) driven by repeated elements and novel gene families across ecological guilds.</title>
        <authorList>
            <consortium name="Lawrence Berkeley National Laboratory"/>
            <person name="Harder C.B."/>
            <person name="Miyauchi S."/>
            <person name="Viragh M."/>
            <person name="Kuo A."/>
            <person name="Thoen E."/>
            <person name="Andreopoulos B."/>
            <person name="Lu D."/>
            <person name="Skrede I."/>
            <person name="Drula E."/>
            <person name="Henrissat B."/>
            <person name="Morin E."/>
            <person name="Kohler A."/>
            <person name="Barry K."/>
            <person name="LaButti K."/>
            <person name="Morin E."/>
            <person name="Salamov A."/>
            <person name="Lipzen A."/>
            <person name="Mereny Z."/>
            <person name="Hegedus B."/>
            <person name="Baldrian P."/>
            <person name="Stursova M."/>
            <person name="Weitz H."/>
            <person name="Taylor A."/>
            <person name="Grigoriev I.V."/>
            <person name="Nagy L.G."/>
            <person name="Martin F."/>
            <person name="Kauserud H."/>
        </authorList>
    </citation>
    <scope>NUCLEOTIDE SEQUENCE</scope>
    <source>
        <strain evidence="1">CBHHK188m</strain>
    </source>
</reference>
<gene>
    <name evidence="1" type="ORF">DFH07DRAFT_764900</name>
</gene>
<accession>A0AAD7KCT6</accession>
<evidence type="ECO:0000313" key="2">
    <source>
        <dbReference type="Proteomes" id="UP001215280"/>
    </source>
</evidence>
<dbReference type="InterPro" id="IPR027417">
    <property type="entry name" value="P-loop_NTPase"/>
</dbReference>
<dbReference type="InterPro" id="IPR052980">
    <property type="entry name" value="Crinkler_effector"/>
</dbReference>
<evidence type="ECO:0000313" key="1">
    <source>
        <dbReference type="EMBL" id="KAJ7781889.1"/>
    </source>
</evidence>
<name>A0AAD7KCT6_9AGAR</name>
<dbReference type="PANTHER" id="PTHR33129:SF1">
    <property type="entry name" value="ATP-BINDING PROTEIN"/>
    <property type="match status" value="1"/>
</dbReference>
<organism evidence="1 2">
    <name type="scientific">Mycena maculata</name>
    <dbReference type="NCBI Taxonomy" id="230809"/>
    <lineage>
        <taxon>Eukaryota</taxon>
        <taxon>Fungi</taxon>
        <taxon>Dikarya</taxon>
        <taxon>Basidiomycota</taxon>
        <taxon>Agaricomycotina</taxon>
        <taxon>Agaricomycetes</taxon>
        <taxon>Agaricomycetidae</taxon>
        <taxon>Agaricales</taxon>
        <taxon>Marasmiineae</taxon>
        <taxon>Mycenaceae</taxon>
        <taxon>Mycena</taxon>
    </lineage>
</organism>
<sequence>MALTLDEILQKTQATKIDSTITGSINFHLHRLHRERWDKPLDKGPFCPVKIEIQVFADTDSTLIIFTQYAAVLEKVQEFCGSQRGLLLAGSPGIGKTSCLWYLLVESLSRSQPAILYYHESVYAFTVTAVYTLTLEDLVIFISTELQDILILVDLDWVPNDLWTSLLSPVSHAFIVAASSPNRERYKDWVKQCRIPVFVLDAPRAKIKNILPNSFPHRLRLLLNVYGPDLCQFIRLFTLEDEKLEVSIPAQIASLKGHLVDLLDQNKLQSLFSAPGMIVGEATHNLVVTYGIQSGQPSSQEMCHWIRSPLILCLVVQMARAAKITKLRSMYSLFSSSSSLSVSRGWALEVLAHELISGMTEIVLSPVSQENGHLQQTVTGTPISVPIGSRTIKIYTSGSRPDTTISPDAYYVPAEGNNPTFDAFIPGEASIAFQMFISRKHWVFPEMGKHGLRTPASVRFDQGLDCMPNEICVCHTEGVFLQG</sequence>
<dbReference type="SUPFAM" id="SSF52540">
    <property type="entry name" value="P-loop containing nucleoside triphosphate hydrolases"/>
    <property type="match status" value="1"/>
</dbReference>
<proteinExistence type="predicted"/>
<dbReference type="PANTHER" id="PTHR33129">
    <property type="entry name" value="PROTEIN KINASE DOMAIN-CONTAINING PROTEIN-RELATED"/>
    <property type="match status" value="1"/>
</dbReference>
<keyword evidence="2" id="KW-1185">Reference proteome</keyword>
<comment type="caution">
    <text evidence="1">The sequence shown here is derived from an EMBL/GenBank/DDBJ whole genome shotgun (WGS) entry which is preliminary data.</text>
</comment>
<dbReference type="Proteomes" id="UP001215280">
    <property type="component" value="Unassembled WGS sequence"/>
</dbReference>
<protein>
    <submittedName>
        <fullName evidence="1">Uncharacterized protein</fullName>
    </submittedName>
</protein>
<dbReference type="AlphaFoldDB" id="A0AAD7KCT6"/>
<dbReference type="EMBL" id="JARJLG010000004">
    <property type="protein sequence ID" value="KAJ7781889.1"/>
    <property type="molecule type" value="Genomic_DNA"/>
</dbReference>